<evidence type="ECO:0000256" key="2">
    <source>
        <dbReference type="ARBA" id="ARBA00002552"/>
    </source>
</evidence>
<dbReference type="Gene3D" id="3.40.640.10">
    <property type="entry name" value="Type I PLP-dependent aspartate aminotransferase-like (Major domain)"/>
    <property type="match status" value="1"/>
</dbReference>
<dbReference type="GO" id="GO:0098621">
    <property type="term" value="F:O-phosphoseryl-tRNA(Sec) selenium transferase activity"/>
    <property type="evidence" value="ECO:0007669"/>
    <property type="project" value="UniProtKB-EC"/>
</dbReference>
<evidence type="ECO:0000256" key="4">
    <source>
        <dbReference type="ARBA" id="ARBA00007037"/>
    </source>
</evidence>
<dbReference type="OMA" id="MSHANDY"/>
<sequence length="499" mass="55165">MTFFGIVIIFACQSLPCRSAYITVDTEHVHVLLVMMNSKSFEFLSNCQLRTNYASQAQQALSIHTARINLLLEQGKCPEVGWDDSTIELLLQNLALMDSNNFPGCAQLGEREARFASELVRKRHFRMGHGIGRSGDIQEQQPKAAGSTLMNHLTNSMLLHVLQASGAPSTQKCFVVPAATGMALVLCLLAFRARKPQAKYVVWSRIDQKTCFKCMITAGLQPIVVEGLLVGNELKTNVDEMRKSIQQIGTDNILCVLSTTSCFAPRCPDDLIGIADLCKEFDLMHLVNNAYGVQSAKCMSRLEQAYKHGRVDAYVQSTDKNFMVPVGGAVIAGFDLELIEYVARTYPGRGSGSPTMDLFITLLSMGIKGYHTACKQRKSTFNYLVGRLKQLAESYNQTVLQVTSNDLSIGFTLNGLKDMAKVSAVGSMLFTRFVFGTRAIDPDTVKDIEERQFIGWGSHYSKYPHKYLTAAASIGTTIDDVDTFVEKLAKILAKNKNIN</sequence>
<keyword evidence="7 18" id="KW-0820">tRNA-binding</keyword>
<feature type="binding site" evidence="19">
    <location>
        <position position="141"/>
    </location>
    <ligand>
        <name>substrate</name>
    </ligand>
</feature>
<evidence type="ECO:0000256" key="3">
    <source>
        <dbReference type="ARBA" id="ARBA00004822"/>
    </source>
</evidence>
<dbReference type="Pfam" id="PF05889">
    <property type="entry name" value="SepSecS"/>
    <property type="match status" value="1"/>
</dbReference>
<evidence type="ECO:0000256" key="5">
    <source>
        <dbReference type="ARBA" id="ARBA00012464"/>
    </source>
</evidence>
<evidence type="ECO:0000256" key="7">
    <source>
        <dbReference type="ARBA" id="ARBA00022555"/>
    </source>
</evidence>
<dbReference type="GO" id="GO:0000049">
    <property type="term" value="F:tRNA binding"/>
    <property type="evidence" value="ECO:0007669"/>
    <property type="project" value="UniProtKB-UniRule"/>
</dbReference>
<dbReference type="NCBIfam" id="TIGR03531">
    <property type="entry name" value="selenium_SpcS"/>
    <property type="match status" value="1"/>
</dbReference>
<evidence type="ECO:0000256" key="9">
    <source>
        <dbReference type="ARBA" id="ARBA00022884"/>
    </source>
</evidence>
<dbReference type="UniPathway" id="UPA00906">
    <property type="reaction ID" value="UER00898"/>
</dbReference>
<evidence type="ECO:0000256" key="17">
    <source>
        <dbReference type="ARBA" id="ARBA00048808"/>
    </source>
</evidence>
<dbReference type="GO" id="GO:0005737">
    <property type="term" value="C:cytoplasm"/>
    <property type="evidence" value="ECO:0007669"/>
    <property type="project" value="UniProtKB-SubCell"/>
</dbReference>
<dbReference type="InterPro" id="IPR015421">
    <property type="entry name" value="PyrdxlP-dep_Trfase_major"/>
</dbReference>
<evidence type="ECO:0000256" key="18">
    <source>
        <dbReference type="PIRNR" id="PIRNR017689"/>
    </source>
</evidence>
<feature type="signal peptide" evidence="21">
    <location>
        <begin position="1"/>
        <end position="19"/>
    </location>
</feature>
<dbReference type="RefSeq" id="XP_022655867.1">
    <property type="nucleotide sequence ID" value="XM_022800132.1"/>
</dbReference>
<dbReference type="InterPro" id="IPR019872">
    <property type="entry name" value="Sec-tRNA_Se_transferase"/>
</dbReference>
<proteinExistence type="inferred from homology"/>
<dbReference type="PANTHER" id="PTHR12944:SF2">
    <property type="entry name" value="O-PHOSPHOSERYL-TRNA(SEC) SELENIUM TRANSFERASE"/>
    <property type="match status" value="1"/>
</dbReference>
<comment type="cofactor">
    <cofactor evidence="1 18 20">
        <name>pyridoxal 5'-phosphate</name>
        <dbReference type="ChEBI" id="CHEBI:597326"/>
    </cofactor>
</comment>
<feature type="binding site" evidence="19">
    <location>
        <position position="307"/>
    </location>
    <ligand>
        <name>tRNA</name>
        <dbReference type="ChEBI" id="CHEBI:17843"/>
    </ligand>
</feature>
<protein>
    <recommendedName>
        <fullName evidence="6 18">O-phosphoseryl-tRNA(Sec) selenium transferase</fullName>
        <ecNumber evidence="5 18">2.9.1.2</ecNumber>
    </recommendedName>
    <alternativeName>
        <fullName evidence="14 18">Selenocysteine synthase</fullName>
    </alternativeName>
    <alternativeName>
        <fullName evidence="15 18">Selenocysteinyl-tRNA(Sec) synthase</fullName>
    </alternativeName>
    <alternativeName>
        <fullName evidence="16 18">Sep-tRNA:Sec-tRNA synthase</fullName>
    </alternativeName>
</protein>
<dbReference type="KEGG" id="vde:111248210"/>
<feature type="binding site" evidence="19">
    <location>
        <position position="134"/>
    </location>
    <ligand>
        <name>substrate</name>
    </ligand>
</feature>
<feature type="chain" id="PRO_5029521489" description="O-phosphoseryl-tRNA(Sec) selenium transferase" evidence="21">
    <location>
        <begin position="20"/>
        <end position="499"/>
    </location>
</feature>
<organism evidence="22 23">
    <name type="scientific">Varroa destructor</name>
    <name type="common">Honeybee mite</name>
    <dbReference type="NCBI Taxonomy" id="109461"/>
    <lineage>
        <taxon>Eukaryota</taxon>
        <taxon>Metazoa</taxon>
        <taxon>Ecdysozoa</taxon>
        <taxon>Arthropoda</taxon>
        <taxon>Chelicerata</taxon>
        <taxon>Arachnida</taxon>
        <taxon>Acari</taxon>
        <taxon>Parasitiformes</taxon>
        <taxon>Mesostigmata</taxon>
        <taxon>Gamasina</taxon>
        <taxon>Dermanyssoidea</taxon>
        <taxon>Varroidae</taxon>
        <taxon>Varroa</taxon>
    </lineage>
</organism>
<evidence type="ECO:0000256" key="20">
    <source>
        <dbReference type="PIRSR" id="PIRSR017689-50"/>
    </source>
</evidence>
<dbReference type="InParanoid" id="A0A7M7JR15"/>
<evidence type="ECO:0000256" key="19">
    <source>
        <dbReference type="PIRSR" id="PIRSR017689-1"/>
    </source>
</evidence>
<dbReference type="EC" id="2.9.1.2" evidence="5 18"/>
<keyword evidence="10 18" id="KW-0663">Pyridoxal phosphate</keyword>
<evidence type="ECO:0000256" key="8">
    <source>
        <dbReference type="ARBA" id="ARBA00022679"/>
    </source>
</evidence>
<dbReference type="GO" id="GO:0001514">
    <property type="term" value="P:selenocysteine incorporation"/>
    <property type="evidence" value="ECO:0007669"/>
    <property type="project" value="TreeGrafter"/>
</dbReference>
<comment type="catalytic activity">
    <reaction evidence="17 18">
        <text>O-phospho-L-seryl-tRNA(Sec) + selenophosphate + H2O = L-selenocysteinyl-tRNA(Sec) + 2 phosphate</text>
        <dbReference type="Rhea" id="RHEA:25041"/>
        <dbReference type="Rhea" id="RHEA-COMP:9743"/>
        <dbReference type="Rhea" id="RHEA-COMP:9947"/>
        <dbReference type="ChEBI" id="CHEBI:15377"/>
        <dbReference type="ChEBI" id="CHEBI:16144"/>
        <dbReference type="ChEBI" id="CHEBI:43474"/>
        <dbReference type="ChEBI" id="CHEBI:78551"/>
        <dbReference type="ChEBI" id="CHEBI:78573"/>
        <dbReference type="EC" id="2.9.1.2"/>
    </reaction>
</comment>
<keyword evidence="18" id="KW-0963">Cytoplasm</keyword>
<dbReference type="InterPro" id="IPR008829">
    <property type="entry name" value="SepSecS/SepCysS"/>
</dbReference>
<name>A0A7M7JR15_VARDE</name>
<feature type="binding site" evidence="19">
    <location>
        <position position="111"/>
    </location>
    <ligand>
        <name>pyridoxal 5'-phosphate</name>
        <dbReference type="ChEBI" id="CHEBI:597326"/>
    </ligand>
</feature>
<evidence type="ECO:0000256" key="11">
    <source>
        <dbReference type="ARBA" id="ARBA00022917"/>
    </source>
</evidence>
<dbReference type="InterPro" id="IPR015424">
    <property type="entry name" value="PyrdxlP-dep_Trfase"/>
</dbReference>
<dbReference type="PIRSF" id="PIRSF017689">
    <property type="entry name" value="SepSecS"/>
    <property type="match status" value="1"/>
</dbReference>
<evidence type="ECO:0000256" key="16">
    <source>
        <dbReference type="ARBA" id="ARBA00032693"/>
    </source>
</evidence>
<comment type="subcellular location">
    <subcellularLocation>
        <location evidence="18">Cytoplasm</location>
    </subcellularLocation>
</comment>
<comment type="function">
    <text evidence="2 18">Converts O-phosphoseryl-tRNA(Sec) to selenocysteinyl-tRNA(Sec) required for selenoprotein biosynthesis.</text>
</comment>
<dbReference type="GeneID" id="111248210"/>
<keyword evidence="21" id="KW-0732">Signal</keyword>
<dbReference type="FunCoup" id="A0A7M7JR15">
    <property type="interactions" value="789"/>
</dbReference>
<evidence type="ECO:0000256" key="6">
    <source>
        <dbReference type="ARBA" id="ARBA00021963"/>
    </source>
</evidence>
<evidence type="ECO:0000313" key="23">
    <source>
        <dbReference type="Proteomes" id="UP000594260"/>
    </source>
</evidence>
<evidence type="ECO:0000256" key="13">
    <source>
        <dbReference type="ARBA" id="ARBA00026053"/>
    </source>
</evidence>
<evidence type="ECO:0000256" key="21">
    <source>
        <dbReference type="SAM" id="SignalP"/>
    </source>
</evidence>
<dbReference type="PANTHER" id="PTHR12944">
    <property type="entry name" value="SOLUBLE LIVER ANTIGEN/LIVER PANCREAS ANTIGEN"/>
    <property type="match status" value="1"/>
</dbReference>
<evidence type="ECO:0000256" key="15">
    <source>
        <dbReference type="ARBA" id="ARBA00032048"/>
    </source>
</evidence>
<keyword evidence="11 18" id="KW-0648">Protein biosynthesis</keyword>
<feature type="binding site" evidence="19">
    <location>
        <position position="349"/>
    </location>
    <ligand>
        <name>substrate</name>
    </ligand>
</feature>
<feature type="binding site" evidence="19">
    <location>
        <position position="133"/>
    </location>
    <ligand>
        <name>substrate</name>
    </ligand>
</feature>
<dbReference type="EnsemblMetazoa" id="XM_022800132">
    <property type="protein sequence ID" value="XP_022655867"/>
    <property type="gene ID" value="LOC111248210"/>
</dbReference>
<comment type="subunit">
    <text evidence="13">Homotetramer formed by a catalytic dimer and a non-catalytic dimer serving as a binding platform that orients tRNASec for catalysis. Each tetramer binds the CCA ends of two tRNAs which point to the active sites of the catalytic dimer.</text>
</comment>
<feature type="binding site" evidence="19">
    <location>
        <position position="432"/>
    </location>
    <ligand>
        <name>tRNA</name>
        <dbReference type="ChEBI" id="CHEBI:17843"/>
    </ligand>
</feature>
<dbReference type="OrthoDB" id="10263545at2759"/>
<dbReference type="Proteomes" id="UP000594260">
    <property type="component" value="Unplaced"/>
</dbReference>
<comment type="similarity">
    <text evidence="4 18">Belongs to the SepSecS family.</text>
</comment>
<evidence type="ECO:0000256" key="1">
    <source>
        <dbReference type="ARBA" id="ARBA00001933"/>
    </source>
</evidence>
<feature type="modified residue" description="N6-(pyridoxal phosphate)lysine" evidence="20">
    <location>
        <position position="320"/>
    </location>
</feature>
<accession>A0A7M7JR15</accession>
<keyword evidence="23" id="KW-1185">Reference proteome</keyword>
<dbReference type="GO" id="GO:0001717">
    <property type="term" value="P:conversion of seryl-tRNAsec to selenocys-tRNAsec"/>
    <property type="evidence" value="ECO:0007669"/>
    <property type="project" value="UniProtKB-UniRule"/>
</dbReference>
<keyword evidence="9 18" id="KW-0694">RNA-binding</keyword>
<evidence type="ECO:0000256" key="14">
    <source>
        <dbReference type="ARBA" id="ARBA00030669"/>
    </source>
</evidence>
<dbReference type="SUPFAM" id="SSF53383">
    <property type="entry name" value="PLP-dependent transferases"/>
    <property type="match status" value="1"/>
</dbReference>
<evidence type="ECO:0000313" key="22">
    <source>
        <dbReference type="EnsemblMetazoa" id="XP_022655867"/>
    </source>
</evidence>
<evidence type="ECO:0000256" key="10">
    <source>
        <dbReference type="ARBA" id="ARBA00022898"/>
    </source>
</evidence>
<evidence type="ECO:0000256" key="12">
    <source>
        <dbReference type="ARBA" id="ARBA00023266"/>
    </source>
</evidence>
<keyword evidence="8 18" id="KW-0808">Transferase</keyword>
<feature type="site" description="May act as a substrate filter by repelling compounds with a negatively charged alpha-carboxylate" evidence="20">
    <location>
        <position position="110"/>
    </location>
</feature>
<comment type="pathway">
    <text evidence="3 18">Aminoacyl-tRNA biosynthesis; selenocysteinyl-tRNA(Sec) biosynthesis; selenocysteinyl-tRNA(Sec) from L-seryl-tRNA(Sec) (archaeal/eukaryal route): step 2/2.</text>
</comment>
<dbReference type="AlphaFoldDB" id="A0A7M7JR15"/>
<reference evidence="22" key="1">
    <citation type="submission" date="2021-01" db="UniProtKB">
        <authorList>
            <consortium name="EnsemblMetazoa"/>
        </authorList>
    </citation>
    <scope>IDENTIFICATION</scope>
</reference>
<keyword evidence="12 18" id="KW-0711">Selenium</keyword>